<keyword evidence="3" id="KW-0808">Transferase</keyword>
<evidence type="ECO:0000313" key="12">
    <source>
        <dbReference type="Proteomes" id="UP000009138"/>
    </source>
</evidence>
<protein>
    <recommendedName>
        <fullName evidence="10">Phospholipid/glycerol acyltransferase domain-containing protein</fullName>
    </recommendedName>
</protein>
<dbReference type="OMA" id="WFRFLWD"/>
<comment type="subcellular location">
    <subcellularLocation>
        <location evidence="1">Membrane</location>
    </subcellularLocation>
</comment>
<dbReference type="SUPFAM" id="SSF69593">
    <property type="entry name" value="Glycerol-3-phosphate (1)-acyltransferase"/>
    <property type="match status" value="1"/>
</dbReference>
<evidence type="ECO:0000256" key="7">
    <source>
        <dbReference type="ARBA" id="ARBA00023136"/>
    </source>
</evidence>
<dbReference type="InParanoid" id="I1BX77"/>
<dbReference type="PANTHER" id="PTHR23063">
    <property type="entry name" value="PHOSPHOLIPID ACYLTRANSFERASE"/>
    <property type="match status" value="1"/>
</dbReference>
<evidence type="ECO:0000256" key="3">
    <source>
        <dbReference type="ARBA" id="ARBA00022679"/>
    </source>
</evidence>
<gene>
    <name evidence="11" type="ORF">RO3G_05512</name>
</gene>
<dbReference type="Proteomes" id="UP000009138">
    <property type="component" value="Unassembled WGS sequence"/>
</dbReference>
<feature type="transmembrane region" description="Helical" evidence="9">
    <location>
        <begin position="52"/>
        <end position="74"/>
    </location>
</feature>
<comment type="similarity">
    <text evidence="2">Belongs to the 1-acyl-sn-glycerol-3-phosphate acyltransferase family.</text>
</comment>
<keyword evidence="8" id="KW-0012">Acyltransferase</keyword>
<keyword evidence="4 9" id="KW-0812">Transmembrane</keyword>
<evidence type="ECO:0000256" key="9">
    <source>
        <dbReference type="SAM" id="Phobius"/>
    </source>
</evidence>
<accession>I1BX77</accession>
<proteinExistence type="inferred from homology"/>
<dbReference type="AlphaFoldDB" id="I1BX77"/>
<name>I1BX77_RHIO9</name>
<evidence type="ECO:0000256" key="8">
    <source>
        <dbReference type="ARBA" id="ARBA00023315"/>
    </source>
</evidence>
<feature type="domain" description="Phospholipid/glycerol acyltransferase" evidence="10">
    <location>
        <begin position="122"/>
        <end position="218"/>
    </location>
</feature>
<dbReference type="GO" id="GO:0016020">
    <property type="term" value="C:membrane"/>
    <property type="evidence" value="ECO:0007669"/>
    <property type="project" value="UniProtKB-SubCell"/>
</dbReference>
<dbReference type="InterPro" id="IPR002123">
    <property type="entry name" value="Plipid/glycerol_acylTrfase"/>
</dbReference>
<evidence type="ECO:0000256" key="4">
    <source>
        <dbReference type="ARBA" id="ARBA00022692"/>
    </source>
</evidence>
<sequence length="287" mass="32407">MEKYSRWRDAGTGIQPFLPPVPPRTDSSFLVTLSNIVHTIAGSVQGLIKLPVILLLSLCYVLFVSILGTLLTPIKPLKRAWQTLFSTILTRCILFFMGFFHIKTETVSIRKSRGNIKSGSVKDGDIIISNWTSYVDILYLAYKFNPVFTQVYSNTTQVKKISLWQAIRSVNQIPPATPTSTVYDIKELSLKAKEQGWGPIVIFPEGTTTNGRALLKFVPLSFDDVDLNRFHLLSFNLNVRMLAKGELDSDILASLGHLSKLRKTNLTMNDKRDFLVYYESRNKKKAA</sequence>
<organism evidence="11 12">
    <name type="scientific">Rhizopus delemar (strain RA 99-880 / ATCC MYA-4621 / FGSC 9543 / NRRL 43880)</name>
    <name type="common">Mucormycosis agent</name>
    <name type="synonym">Rhizopus arrhizus var. delemar</name>
    <dbReference type="NCBI Taxonomy" id="246409"/>
    <lineage>
        <taxon>Eukaryota</taxon>
        <taxon>Fungi</taxon>
        <taxon>Fungi incertae sedis</taxon>
        <taxon>Mucoromycota</taxon>
        <taxon>Mucoromycotina</taxon>
        <taxon>Mucoromycetes</taxon>
        <taxon>Mucorales</taxon>
        <taxon>Mucorineae</taxon>
        <taxon>Rhizopodaceae</taxon>
        <taxon>Rhizopus</taxon>
    </lineage>
</organism>
<dbReference type="GeneID" id="93612483"/>
<dbReference type="VEuPathDB" id="FungiDB:RO3G_05512"/>
<evidence type="ECO:0000256" key="1">
    <source>
        <dbReference type="ARBA" id="ARBA00004370"/>
    </source>
</evidence>
<dbReference type="EMBL" id="CH476734">
    <property type="protein sequence ID" value="EIE80807.1"/>
    <property type="molecule type" value="Genomic_DNA"/>
</dbReference>
<dbReference type="GO" id="GO:0006629">
    <property type="term" value="P:lipid metabolic process"/>
    <property type="evidence" value="ECO:0007669"/>
    <property type="project" value="UniProtKB-KW"/>
</dbReference>
<feature type="transmembrane region" description="Helical" evidence="9">
    <location>
        <begin position="80"/>
        <end position="102"/>
    </location>
</feature>
<dbReference type="Pfam" id="PF01553">
    <property type="entry name" value="Acyltransferase"/>
    <property type="match status" value="1"/>
</dbReference>
<evidence type="ECO:0000256" key="5">
    <source>
        <dbReference type="ARBA" id="ARBA00022989"/>
    </source>
</evidence>
<keyword evidence="7 9" id="KW-0472">Membrane</keyword>
<evidence type="ECO:0000259" key="10">
    <source>
        <dbReference type="Pfam" id="PF01553"/>
    </source>
</evidence>
<dbReference type="GO" id="GO:0016746">
    <property type="term" value="F:acyltransferase activity"/>
    <property type="evidence" value="ECO:0007669"/>
    <property type="project" value="UniProtKB-KW"/>
</dbReference>
<keyword evidence="6" id="KW-0443">Lipid metabolism</keyword>
<evidence type="ECO:0000313" key="11">
    <source>
        <dbReference type="EMBL" id="EIE80807.1"/>
    </source>
</evidence>
<dbReference type="eggNOG" id="KOG2898">
    <property type="taxonomic scope" value="Eukaryota"/>
</dbReference>
<keyword evidence="12" id="KW-1185">Reference proteome</keyword>
<dbReference type="RefSeq" id="XP_067516203.1">
    <property type="nucleotide sequence ID" value="XM_067660102.1"/>
</dbReference>
<dbReference type="STRING" id="246409.I1BX77"/>
<dbReference type="PANTHER" id="PTHR23063:SF60">
    <property type="entry name" value="LYSOPHOSPHATIDIC ACID:OLEOYL-COA ACYLTRANSFERASE 1"/>
    <property type="match status" value="1"/>
</dbReference>
<dbReference type="OrthoDB" id="272512at2759"/>
<evidence type="ECO:0000256" key="2">
    <source>
        <dbReference type="ARBA" id="ARBA00008655"/>
    </source>
</evidence>
<dbReference type="FunCoup" id="I1BX77">
    <property type="interactions" value="64"/>
</dbReference>
<keyword evidence="5 9" id="KW-1133">Transmembrane helix</keyword>
<evidence type="ECO:0000256" key="6">
    <source>
        <dbReference type="ARBA" id="ARBA00023098"/>
    </source>
</evidence>
<reference evidence="11 12" key="1">
    <citation type="journal article" date="2009" name="PLoS Genet.">
        <title>Genomic analysis of the basal lineage fungus Rhizopus oryzae reveals a whole-genome duplication.</title>
        <authorList>
            <person name="Ma L.-J."/>
            <person name="Ibrahim A.S."/>
            <person name="Skory C."/>
            <person name="Grabherr M.G."/>
            <person name="Burger G."/>
            <person name="Butler M."/>
            <person name="Elias M."/>
            <person name="Idnurm A."/>
            <person name="Lang B.F."/>
            <person name="Sone T."/>
            <person name="Abe A."/>
            <person name="Calvo S.E."/>
            <person name="Corrochano L.M."/>
            <person name="Engels R."/>
            <person name="Fu J."/>
            <person name="Hansberg W."/>
            <person name="Kim J.-M."/>
            <person name="Kodira C.D."/>
            <person name="Koehrsen M.J."/>
            <person name="Liu B."/>
            <person name="Miranda-Saavedra D."/>
            <person name="O'Leary S."/>
            <person name="Ortiz-Castellanos L."/>
            <person name="Poulter R."/>
            <person name="Rodriguez-Romero J."/>
            <person name="Ruiz-Herrera J."/>
            <person name="Shen Y.-Q."/>
            <person name="Zeng Q."/>
            <person name="Galagan J."/>
            <person name="Birren B.W."/>
            <person name="Cuomo C.A."/>
            <person name="Wickes B.L."/>
        </authorList>
    </citation>
    <scope>NUCLEOTIDE SEQUENCE [LARGE SCALE GENOMIC DNA]</scope>
    <source>
        <strain evidence="12">RA 99-880 / ATCC MYA-4621 / FGSC 9543 / NRRL 43880</strain>
    </source>
</reference>